<dbReference type="GO" id="GO:0000298">
    <property type="term" value="F:endopolyphosphatase activity"/>
    <property type="evidence" value="ECO:0007669"/>
    <property type="project" value="TreeGrafter"/>
</dbReference>
<evidence type="ECO:0000259" key="2">
    <source>
        <dbReference type="Pfam" id="PF00149"/>
    </source>
</evidence>
<dbReference type="Gene3D" id="3.60.21.10">
    <property type="match status" value="1"/>
</dbReference>
<dbReference type="InterPro" id="IPR029052">
    <property type="entry name" value="Metallo-depent_PP-like"/>
</dbReference>
<dbReference type="InterPro" id="IPR004843">
    <property type="entry name" value="Calcineurin-like_PHP"/>
</dbReference>
<dbReference type="GO" id="GO:0006798">
    <property type="term" value="P:polyphosphate catabolic process"/>
    <property type="evidence" value="ECO:0007669"/>
    <property type="project" value="TreeGrafter"/>
</dbReference>
<gene>
    <name evidence="3" type="ORF">CU098_003751</name>
</gene>
<keyword evidence="1" id="KW-0812">Transmembrane</keyword>
<accession>A0A367IJN6</accession>
<dbReference type="GO" id="GO:0016791">
    <property type="term" value="F:phosphatase activity"/>
    <property type="evidence" value="ECO:0007669"/>
    <property type="project" value="TreeGrafter"/>
</dbReference>
<protein>
    <recommendedName>
        <fullName evidence="2">Calcineurin-like phosphoesterase domain-containing protein</fullName>
    </recommendedName>
</protein>
<feature type="domain" description="Calcineurin-like phosphoesterase" evidence="2">
    <location>
        <begin position="82"/>
        <end position="281"/>
    </location>
</feature>
<keyword evidence="1" id="KW-0472">Membrane</keyword>
<dbReference type="GO" id="GO:0005737">
    <property type="term" value="C:cytoplasm"/>
    <property type="evidence" value="ECO:0007669"/>
    <property type="project" value="TreeGrafter"/>
</dbReference>
<feature type="transmembrane region" description="Helical" evidence="1">
    <location>
        <begin position="12"/>
        <end position="36"/>
    </location>
</feature>
<dbReference type="STRING" id="4846.A0A367IJN6"/>
<reference evidence="3 4" key="1">
    <citation type="journal article" date="2018" name="G3 (Bethesda)">
        <title>Phylogenetic and Phylogenomic Definition of Rhizopus Species.</title>
        <authorList>
            <person name="Gryganskyi A.P."/>
            <person name="Golan J."/>
            <person name="Dolatabadi S."/>
            <person name="Mondo S."/>
            <person name="Robb S."/>
            <person name="Idnurm A."/>
            <person name="Muszewska A."/>
            <person name="Steczkiewicz K."/>
            <person name="Masonjones S."/>
            <person name="Liao H.L."/>
            <person name="Gajdeczka M.T."/>
            <person name="Anike F."/>
            <person name="Vuek A."/>
            <person name="Anishchenko I.M."/>
            <person name="Voigt K."/>
            <person name="de Hoog G.S."/>
            <person name="Smith M.E."/>
            <person name="Heitman J."/>
            <person name="Vilgalys R."/>
            <person name="Stajich J.E."/>
        </authorList>
    </citation>
    <scope>NUCLEOTIDE SEQUENCE [LARGE SCALE GENOMIC DNA]</scope>
    <source>
        <strain evidence="3 4">LSU 92-RS-03</strain>
    </source>
</reference>
<dbReference type="PANTHER" id="PTHR42850:SF4">
    <property type="entry name" value="ZINC-DEPENDENT ENDOPOLYPHOSPHATASE"/>
    <property type="match status" value="1"/>
</dbReference>
<dbReference type="InterPro" id="IPR050126">
    <property type="entry name" value="Ap4A_hydrolase"/>
</dbReference>
<dbReference type="SUPFAM" id="SSF56300">
    <property type="entry name" value="Metallo-dependent phosphatases"/>
    <property type="match status" value="1"/>
</dbReference>
<dbReference type="EMBL" id="PJQM01007665">
    <property type="protein sequence ID" value="RCH77868.1"/>
    <property type="molecule type" value="Genomic_DNA"/>
</dbReference>
<sequence length="333" mass="37626">MGFLEQRSPRKLWAILAITCAAIAVIIIVIVVPVVVTRNQKRNESEDFSVNANNNSEYPISPYSHLTQIVTRNETELQEKERIFVMGDVHGCIDEFNTLLNKIQYDPSKDQMILAGDLTSKGPDSLGVLQRAKELGILCVRGNHDDKLVRFKTYEMIHGASTMDSKDTMPEGDVPDPLKFSNYHEPLALNMTQEDYDYISSCPAILHIPFLNNTIIVHGGLDPSIPALKDQIPYFIMTMRDIDKDNEPTSKSGKGTQWGIEWNDYQKSLTTNNTIIYYGHDAGRGLNLQNYTFGLDTGCVYGRQLTTMNILTHELYQINCTTDYTDVDDEDDD</sequence>
<dbReference type="OrthoDB" id="10267127at2759"/>
<dbReference type="AlphaFoldDB" id="A0A367IJN6"/>
<name>A0A367IJN6_RHIST</name>
<keyword evidence="1" id="KW-1133">Transmembrane helix</keyword>
<comment type="caution">
    <text evidence="3">The sequence shown here is derived from an EMBL/GenBank/DDBJ whole genome shotgun (WGS) entry which is preliminary data.</text>
</comment>
<proteinExistence type="predicted"/>
<dbReference type="Pfam" id="PF00149">
    <property type="entry name" value="Metallophos"/>
    <property type="match status" value="1"/>
</dbReference>
<dbReference type="CDD" id="cd00144">
    <property type="entry name" value="MPP_PPP_family"/>
    <property type="match status" value="1"/>
</dbReference>
<organism evidence="3 4">
    <name type="scientific">Rhizopus stolonifer</name>
    <name type="common">Rhizopus nigricans</name>
    <dbReference type="NCBI Taxonomy" id="4846"/>
    <lineage>
        <taxon>Eukaryota</taxon>
        <taxon>Fungi</taxon>
        <taxon>Fungi incertae sedis</taxon>
        <taxon>Mucoromycota</taxon>
        <taxon>Mucoromycotina</taxon>
        <taxon>Mucoromycetes</taxon>
        <taxon>Mucorales</taxon>
        <taxon>Mucorineae</taxon>
        <taxon>Rhizopodaceae</taxon>
        <taxon>Rhizopus</taxon>
    </lineage>
</organism>
<evidence type="ECO:0000256" key="1">
    <source>
        <dbReference type="SAM" id="Phobius"/>
    </source>
</evidence>
<evidence type="ECO:0000313" key="3">
    <source>
        <dbReference type="EMBL" id="RCH77868.1"/>
    </source>
</evidence>
<evidence type="ECO:0000313" key="4">
    <source>
        <dbReference type="Proteomes" id="UP000253551"/>
    </source>
</evidence>
<dbReference type="Proteomes" id="UP000253551">
    <property type="component" value="Unassembled WGS sequence"/>
</dbReference>
<dbReference type="PANTHER" id="PTHR42850">
    <property type="entry name" value="METALLOPHOSPHOESTERASE"/>
    <property type="match status" value="1"/>
</dbReference>
<keyword evidence="4" id="KW-1185">Reference proteome</keyword>